<name>A0A1M6CR18_9FIRM</name>
<dbReference type="AlphaFoldDB" id="A0A1M6CR18"/>
<dbReference type="GO" id="GO:0019062">
    <property type="term" value="P:virion attachment to host cell"/>
    <property type="evidence" value="ECO:0007669"/>
    <property type="project" value="InterPro"/>
</dbReference>
<gene>
    <name evidence="2" type="ORF">SAMN02745176_00901</name>
</gene>
<organism evidence="2 3">
    <name type="scientific">Lutispora thermophila DSM 19022</name>
    <dbReference type="NCBI Taxonomy" id="1122184"/>
    <lineage>
        <taxon>Bacteria</taxon>
        <taxon>Bacillati</taxon>
        <taxon>Bacillota</taxon>
        <taxon>Clostridia</taxon>
        <taxon>Lutisporales</taxon>
        <taxon>Lutisporaceae</taxon>
        <taxon>Lutispora</taxon>
    </lineage>
</organism>
<accession>A0A1M6CR18</accession>
<evidence type="ECO:0000256" key="1">
    <source>
        <dbReference type="SAM" id="MobiDB-lite"/>
    </source>
</evidence>
<protein>
    <submittedName>
        <fullName evidence="2">Phage tail fibre repeat-containing protein</fullName>
    </submittedName>
</protein>
<dbReference type="EMBL" id="FQZS01000005">
    <property type="protein sequence ID" value="SHI63399.1"/>
    <property type="molecule type" value="Genomic_DNA"/>
</dbReference>
<feature type="region of interest" description="Disordered" evidence="1">
    <location>
        <begin position="93"/>
        <end position="121"/>
    </location>
</feature>
<dbReference type="GO" id="GO:0046718">
    <property type="term" value="P:symbiont entry into host cell"/>
    <property type="evidence" value="ECO:0007669"/>
    <property type="project" value="InterPro"/>
</dbReference>
<evidence type="ECO:0000313" key="2">
    <source>
        <dbReference type="EMBL" id="SHI63399.1"/>
    </source>
</evidence>
<dbReference type="RefSeq" id="WP_073024967.1">
    <property type="nucleotide sequence ID" value="NZ_FQZS01000005.1"/>
</dbReference>
<dbReference type="InterPro" id="IPR005068">
    <property type="entry name" value="Phage_lambda_Stf-r2"/>
</dbReference>
<dbReference type="OrthoDB" id="1937933at2"/>
<dbReference type="Proteomes" id="UP000184442">
    <property type="component" value="Unassembled WGS sequence"/>
</dbReference>
<sequence length="242" mass="25988">MKYTNNYNLKKPELTDYVNIEDFNENADIVDEKLKEIDNKVGNIKIPVTSVNGKTGAVELTASGVGAETPAGAQQKANTAANTVQTNFNAHKNESASTSAKGHVQLTDSVSSTSKDTAATPNSVKTVNDALTSHLNDSTKYITSAERTNWNNKAVQATYTVTLDTSWSGSSAPYTKTVTISDILETDNPIIDVTMSGTYATDTARQETWAKIYRAVTAANSITFSATEKPAVSIPIQIKVVR</sequence>
<evidence type="ECO:0000313" key="3">
    <source>
        <dbReference type="Proteomes" id="UP000184442"/>
    </source>
</evidence>
<dbReference type="STRING" id="1122184.SAMN02745176_00901"/>
<reference evidence="2 3" key="1">
    <citation type="submission" date="2016-11" db="EMBL/GenBank/DDBJ databases">
        <authorList>
            <person name="Jaros S."/>
            <person name="Januszkiewicz K."/>
            <person name="Wedrychowicz H."/>
        </authorList>
    </citation>
    <scope>NUCLEOTIDE SEQUENCE [LARGE SCALE GENOMIC DNA]</scope>
    <source>
        <strain evidence="2 3">DSM 19022</strain>
    </source>
</reference>
<keyword evidence="3" id="KW-1185">Reference proteome</keyword>
<dbReference type="Pfam" id="PF03406">
    <property type="entry name" value="Phage_fiber_2"/>
    <property type="match status" value="1"/>
</dbReference>
<proteinExistence type="predicted"/>